<reference evidence="6 7" key="1">
    <citation type="submission" date="2018-07" db="EMBL/GenBank/DDBJ databases">
        <title>Genomic Encyclopedia of Type Strains, Phase IV (KMG-IV): sequencing the most valuable type-strain genomes for metagenomic binning, comparative biology and taxonomic classification.</title>
        <authorList>
            <person name="Goeker M."/>
        </authorList>
    </citation>
    <scope>NUCLEOTIDE SEQUENCE [LARGE SCALE GENOMIC DNA]</scope>
    <source>
        <strain evidence="6 7">DSM 5603</strain>
    </source>
</reference>
<evidence type="ECO:0000313" key="8">
    <source>
        <dbReference type="Proteomes" id="UP000562982"/>
    </source>
</evidence>
<dbReference type="PANTHER" id="PTHR43673">
    <property type="entry name" value="NAD(P)H NITROREDUCTASE YDGI-RELATED"/>
    <property type="match status" value="1"/>
</dbReference>
<evidence type="ECO:0000256" key="2">
    <source>
        <dbReference type="ARBA" id="ARBA00022857"/>
    </source>
</evidence>
<dbReference type="OrthoDB" id="9809288at2"/>
<dbReference type="InterPro" id="IPR033878">
    <property type="entry name" value="NfsB-like"/>
</dbReference>
<dbReference type="Gene3D" id="3.40.109.10">
    <property type="entry name" value="NADH Oxidase"/>
    <property type="match status" value="1"/>
</dbReference>
<proteinExistence type="inferred from homology"/>
<feature type="domain" description="Nitroreductase" evidence="4">
    <location>
        <begin position="8"/>
        <end position="192"/>
    </location>
</feature>
<comment type="caution">
    <text evidence="6">The sequence shown here is derived from an EMBL/GenBank/DDBJ whole genome shotgun (WGS) entry which is preliminary data.</text>
</comment>
<evidence type="ECO:0000313" key="7">
    <source>
        <dbReference type="Proteomes" id="UP000254958"/>
    </source>
</evidence>
<dbReference type="Proteomes" id="UP000562982">
    <property type="component" value="Unassembled WGS sequence"/>
</dbReference>
<keyword evidence="2" id="KW-0521">NADP</keyword>
<dbReference type="SUPFAM" id="SSF55469">
    <property type="entry name" value="FMN-dependent nitroreductase-like"/>
    <property type="match status" value="1"/>
</dbReference>
<dbReference type="GO" id="GO:0004155">
    <property type="term" value="F:6,7-dihydropteridine reductase activity"/>
    <property type="evidence" value="ECO:0007669"/>
    <property type="project" value="UniProtKB-EC"/>
</dbReference>
<keyword evidence="3 5" id="KW-0560">Oxidoreductase</keyword>
<evidence type="ECO:0000313" key="5">
    <source>
        <dbReference type="EMBL" id="MBB2187975.1"/>
    </source>
</evidence>
<dbReference type="RefSeq" id="WP_114728731.1">
    <property type="nucleotide sequence ID" value="NZ_BJMI01000041.1"/>
</dbReference>
<sequence length="216" mass="23233">MDLSESLQHRYTAKAYDTGRRLPDDIVAQLKAALRFSPSSVNAQPWHFILADDEAGKARVAKGAAGAFAYNAPKILNASHVVVLCARTSLPADYLQAVLDQEQADGRFAGEEAREGQRKTRGGYVTLHEEAGDLPVWTQKQAYIALGFLLLAAGTLGVDATPMEGFDAEALDVAFGLTEKGLAPAVIVSLGYHAETDFNAKLPKSRLTDDVLFSRA</sequence>
<dbReference type="InterPro" id="IPR000415">
    <property type="entry name" value="Nitroreductase-like"/>
</dbReference>
<evidence type="ECO:0000256" key="3">
    <source>
        <dbReference type="ARBA" id="ARBA00023002"/>
    </source>
</evidence>
<dbReference type="NCBIfam" id="NF008275">
    <property type="entry name" value="PRK11053.1"/>
    <property type="match status" value="1"/>
</dbReference>
<keyword evidence="7" id="KW-1185">Reference proteome</keyword>
<dbReference type="InterPro" id="IPR029479">
    <property type="entry name" value="Nitroreductase"/>
</dbReference>
<dbReference type="AlphaFoldDB" id="A0A370FZU0"/>
<dbReference type="PANTHER" id="PTHR43673:SF10">
    <property type="entry name" value="NADH DEHYDROGENASE_NAD(P)H NITROREDUCTASE XCC3605-RELATED"/>
    <property type="match status" value="1"/>
</dbReference>
<dbReference type="EMBL" id="JABEQI010000013">
    <property type="protein sequence ID" value="MBB2187975.1"/>
    <property type="molecule type" value="Genomic_DNA"/>
</dbReference>
<evidence type="ECO:0000313" key="6">
    <source>
        <dbReference type="EMBL" id="RDI36276.1"/>
    </source>
</evidence>
<gene>
    <name evidence="5" type="primary">nfsB</name>
    <name evidence="6" type="ORF">C7453_11160</name>
    <name evidence="5" type="ORF">HLH32_16665</name>
</gene>
<reference evidence="5 8" key="2">
    <citation type="submission" date="2020-04" db="EMBL/GenBank/DDBJ databases">
        <title>Description of novel Gluconacetobacter.</title>
        <authorList>
            <person name="Sombolestani A."/>
        </authorList>
    </citation>
    <scope>NUCLEOTIDE SEQUENCE [LARGE SCALE GENOMIC DNA]</scope>
    <source>
        <strain evidence="5 8">LMG 1382</strain>
    </source>
</reference>
<organism evidence="6 7">
    <name type="scientific">Gluconacetobacter liquefaciens</name>
    <name type="common">Acetobacter liquefaciens</name>
    <dbReference type="NCBI Taxonomy" id="89584"/>
    <lineage>
        <taxon>Bacteria</taxon>
        <taxon>Pseudomonadati</taxon>
        <taxon>Pseudomonadota</taxon>
        <taxon>Alphaproteobacteria</taxon>
        <taxon>Acetobacterales</taxon>
        <taxon>Acetobacteraceae</taxon>
        <taxon>Gluconacetobacter</taxon>
    </lineage>
</organism>
<dbReference type="Proteomes" id="UP000254958">
    <property type="component" value="Unassembled WGS sequence"/>
</dbReference>
<accession>A0A370FZU0</accession>
<name>A0A370FZU0_GLULI</name>
<comment type="similarity">
    <text evidence="1">Belongs to the nitroreductase family.</text>
</comment>
<evidence type="ECO:0000259" key="4">
    <source>
        <dbReference type="Pfam" id="PF00881"/>
    </source>
</evidence>
<dbReference type="CDD" id="cd02149">
    <property type="entry name" value="NfsB-like"/>
    <property type="match status" value="1"/>
</dbReference>
<dbReference type="EMBL" id="QQAW01000011">
    <property type="protein sequence ID" value="RDI36276.1"/>
    <property type="molecule type" value="Genomic_DNA"/>
</dbReference>
<protein>
    <submittedName>
        <fullName evidence="6">Nitroreductase/dihydropteridine reductase</fullName>
    </submittedName>
    <submittedName>
        <fullName evidence="5">Oxygen-insensitive NAD(P)H nitroreductase</fullName>
        <ecNumber evidence="5">1.5.1.34</ecNumber>
    </submittedName>
</protein>
<evidence type="ECO:0000256" key="1">
    <source>
        <dbReference type="ARBA" id="ARBA00007118"/>
    </source>
</evidence>
<dbReference type="Pfam" id="PF00881">
    <property type="entry name" value="Nitroreductase"/>
    <property type="match status" value="1"/>
</dbReference>
<dbReference type="EC" id="1.5.1.34" evidence="5"/>